<evidence type="ECO:0000313" key="3">
    <source>
        <dbReference type="Proteomes" id="UP000465846"/>
    </source>
</evidence>
<feature type="domain" description="N-acetyltransferase" evidence="1">
    <location>
        <begin position="4"/>
        <end position="171"/>
    </location>
</feature>
<dbReference type="RefSeq" id="WP_163485891.1">
    <property type="nucleotide sequence ID" value="NZ_CP048739.1"/>
</dbReference>
<dbReference type="GeneID" id="44078969"/>
<protein>
    <submittedName>
        <fullName evidence="2">GNAT family N-acetyltransferase</fullName>
    </submittedName>
</protein>
<gene>
    <name evidence="2" type="ORF">G3I44_06170</name>
</gene>
<proteinExistence type="predicted"/>
<dbReference type="CDD" id="cd04301">
    <property type="entry name" value="NAT_SF"/>
    <property type="match status" value="1"/>
</dbReference>
<dbReference type="GO" id="GO:0016747">
    <property type="term" value="F:acyltransferase activity, transferring groups other than amino-acyl groups"/>
    <property type="evidence" value="ECO:0007669"/>
    <property type="project" value="InterPro"/>
</dbReference>
<dbReference type="InterPro" id="IPR000182">
    <property type="entry name" value="GNAT_dom"/>
</dbReference>
<name>A0A6C0UFC1_9EURY</name>
<dbReference type="Pfam" id="PF00583">
    <property type="entry name" value="Acetyltransf_1"/>
    <property type="match status" value="1"/>
</dbReference>
<dbReference type="Gene3D" id="3.40.630.30">
    <property type="match status" value="1"/>
</dbReference>
<keyword evidence="2" id="KW-0808">Transferase</keyword>
<evidence type="ECO:0000259" key="1">
    <source>
        <dbReference type="PROSITE" id="PS51186"/>
    </source>
</evidence>
<dbReference type="EMBL" id="CP048739">
    <property type="protein sequence ID" value="QIB73910.1"/>
    <property type="molecule type" value="Genomic_DNA"/>
</dbReference>
<feature type="domain" description="N-acetyltransferase" evidence="1">
    <location>
        <begin position="180"/>
        <end position="323"/>
    </location>
</feature>
<organism evidence="2 3">
    <name type="scientific">Halogeometricum borinquense</name>
    <dbReference type="NCBI Taxonomy" id="60847"/>
    <lineage>
        <taxon>Archaea</taxon>
        <taxon>Methanobacteriati</taxon>
        <taxon>Methanobacteriota</taxon>
        <taxon>Stenosarchaea group</taxon>
        <taxon>Halobacteria</taxon>
        <taxon>Halobacteriales</taxon>
        <taxon>Haloferacaceae</taxon>
        <taxon>Halogeometricum</taxon>
    </lineage>
</organism>
<dbReference type="SUPFAM" id="SSF55729">
    <property type="entry name" value="Acyl-CoA N-acyltransferases (Nat)"/>
    <property type="match status" value="1"/>
</dbReference>
<evidence type="ECO:0000313" key="2">
    <source>
        <dbReference type="EMBL" id="QIB73910.1"/>
    </source>
</evidence>
<sequence>MTTNIERLVSREEIFEGIDLWNRQHPDFRISDALVEQNLFAPLPDIQVRCYGGYDEHELVSFAVLKQLDSPVREFEDTDTAWLSLFAFKPDSERARTLGKDLLTTVVDKHVSADHSTLQFGCSPQNFVSGVPSTFPEPYRNVLRDVGFESRQRVYDLSRAITTFYDPATAESVGRELETLRVERATGSEADLLSFLEDQFPGRWYYEARNICRIPGGAADYWLLRLDGDVVGFARSNRWDGSYRGPNVNWGWRLSNEYCGVGPLGVHEEQQGRGWGLFMITKIVQRLKQDGYDTMVIDWTDIPGYYEKLGFERWISYERMARK</sequence>
<dbReference type="AlphaFoldDB" id="A0A6C0UFC1"/>
<dbReference type="Proteomes" id="UP000465846">
    <property type="component" value="Chromosome"/>
</dbReference>
<dbReference type="PROSITE" id="PS51186">
    <property type="entry name" value="GNAT"/>
    <property type="match status" value="2"/>
</dbReference>
<reference evidence="2 3" key="1">
    <citation type="submission" date="2020-02" db="EMBL/GenBank/DDBJ databases">
        <title>Whole genome sequence of Halogeometricum borinquense strain wsp4.</title>
        <authorList>
            <person name="Verma D.K."/>
            <person name="Gopal K."/>
            <person name="Prasad E.S."/>
        </authorList>
    </citation>
    <scope>NUCLEOTIDE SEQUENCE [LARGE SCALE GENOMIC DNA]</scope>
    <source>
        <strain evidence="3">wsp4</strain>
    </source>
</reference>
<accession>A0A6C0UFC1</accession>
<dbReference type="InterPro" id="IPR016181">
    <property type="entry name" value="Acyl_CoA_acyltransferase"/>
</dbReference>